<dbReference type="SUPFAM" id="SSF144206">
    <property type="entry name" value="NOB1 zinc finger-like"/>
    <property type="match status" value="1"/>
</dbReference>
<dbReference type="InterPro" id="IPR033411">
    <property type="entry name" value="Ribonuclease_PIN"/>
</dbReference>
<dbReference type="InterPro" id="IPR039907">
    <property type="entry name" value="NOB1"/>
</dbReference>
<accession>A0A835YK00</accession>
<evidence type="ECO:0000256" key="2">
    <source>
        <dbReference type="ARBA" id="ARBA00005858"/>
    </source>
</evidence>
<dbReference type="Pfam" id="PF08772">
    <property type="entry name" value="Zn_ribbon_NOB1"/>
    <property type="match status" value="1"/>
</dbReference>
<evidence type="ECO:0000259" key="12">
    <source>
        <dbReference type="Pfam" id="PF17146"/>
    </source>
</evidence>
<evidence type="ECO:0000256" key="10">
    <source>
        <dbReference type="SAM" id="MobiDB-lite"/>
    </source>
</evidence>
<evidence type="ECO:0000256" key="9">
    <source>
        <dbReference type="PIRSR" id="PIRSR037125-1"/>
    </source>
</evidence>
<dbReference type="GO" id="GO:0004521">
    <property type="term" value="F:RNA endonuclease activity"/>
    <property type="evidence" value="ECO:0007669"/>
    <property type="project" value="UniProtKB-UniRule"/>
</dbReference>
<feature type="region of interest" description="Disordered" evidence="10">
    <location>
        <begin position="275"/>
        <end position="295"/>
    </location>
</feature>
<feature type="region of interest" description="Disordered" evidence="10">
    <location>
        <begin position="1"/>
        <end position="21"/>
    </location>
</feature>
<evidence type="ECO:0000259" key="11">
    <source>
        <dbReference type="Pfam" id="PF08772"/>
    </source>
</evidence>
<name>A0A835YK00_9STRA</name>
<keyword evidence="4 8" id="KW-0479">Metal-binding</keyword>
<dbReference type="InterPro" id="IPR017117">
    <property type="entry name" value="Nob1_euk"/>
</dbReference>
<proteinExistence type="inferred from homology"/>
<feature type="binding site" evidence="9">
    <location>
        <position position="365"/>
    </location>
    <ligand>
        <name>Zn(2+)</name>
        <dbReference type="ChEBI" id="CHEBI:29105"/>
    </ligand>
</feature>
<evidence type="ECO:0000256" key="3">
    <source>
        <dbReference type="ARBA" id="ARBA00022722"/>
    </source>
</evidence>
<evidence type="ECO:0000256" key="4">
    <source>
        <dbReference type="ARBA" id="ARBA00022723"/>
    </source>
</evidence>
<evidence type="ECO:0000256" key="6">
    <source>
        <dbReference type="ARBA" id="ARBA00022833"/>
    </source>
</evidence>
<reference evidence="13" key="1">
    <citation type="submission" date="2021-02" db="EMBL/GenBank/DDBJ databases">
        <title>First Annotated Genome of the Yellow-green Alga Tribonema minus.</title>
        <authorList>
            <person name="Mahan K.M."/>
        </authorList>
    </citation>
    <scope>NUCLEOTIDE SEQUENCE</scope>
    <source>
        <strain evidence="13">UTEX B ZZ1240</strain>
    </source>
</reference>
<evidence type="ECO:0000256" key="1">
    <source>
        <dbReference type="ARBA" id="ARBA00004123"/>
    </source>
</evidence>
<dbReference type="InterPro" id="IPR036283">
    <property type="entry name" value="NOB1_Zf-like_sf"/>
</dbReference>
<dbReference type="AlphaFoldDB" id="A0A835YK00"/>
<evidence type="ECO:0000313" key="13">
    <source>
        <dbReference type="EMBL" id="KAG5176896.1"/>
    </source>
</evidence>
<comment type="similarity">
    <text evidence="2 8">Belongs to the NOB1 family.</text>
</comment>
<comment type="subcellular location">
    <subcellularLocation>
        <location evidence="1">Nucleus</location>
    </subcellularLocation>
</comment>
<feature type="binding site" evidence="9">
    <location>
        <position position="350"/>
    </location>
    <ligand>
        <name>Zn(2+)</name>
        <dbReference type="ChEBI" id="CHEBI:29105"/>
    </ligand>
</feature>
<dbReference type="Pfam" id="PF17146">
    <property type="entry name" value="PIN_6"/>
    <property type="match status" value="1"/>
</dbReference>
<dbReference type="FunFam" id="3.40.50.1010:FF:000020">
    <property type="entry name" value="20S-pre-rRNA D-site endonuclease NOB1"/>
    <property type="match status" value="1"/>
</dbReference>
<feature type="compositionally biased region" description="Basic residues" evidence="10">
    <location>
        <begin position="477"/>
        <end position="487"/>
    </location>
</feature>
<dbReference type="PANTHER" id="PTHR12814:SF2">
    <property type="entry name" value="RNA-BINDING PROTEIN NOB1"/>
    <property type="match status" value="1"/>
</dbReference>
<feature type="region of interest" description="Disordered" evidence="10">
    <location>
        <begin position="126"/>
        <end position="234"/>
    </location>
</feature>
<dbReference type="Proteomes" id="UP000664859">
    <property type="component" value="Unassembled WGS sequence"/>
</dbReference>
<feature type="compositionally biased region" description="Low complexity" evidence="10">
    <location>
        <begin position="10"/>
        <end position="21"/>
    </location>
</feature>
<dbReference type="GO" id="GO:0005737">
    <property type="term" value="C:cytoplasm"/>
    <property type="evidence" value="ECO:0007669"/>
    <property type="project" value="UniProtKB-ARBA"/>
</dbReference>
<feature type="binding site" evidence="9">
    <location>
        <position position="362"/>
    </location>
    <ligand>
        <name>Zn(2+)</name>
        <dbReference type="ChEBI" id="CHEBI:29105"/>
    </ligand>
</feature>
<dbReference type="InterPro" id="IPR014881">
    <property type="entry name" value="NOB1_Zn-bd"/>
</dbReference>
<evidence type="ECO:0000256" key="7">
    <source>
        <dbReference type="ARBA" id="ARBA00023242"/>
    </source>
</evidence>
<keyword evidence="6 8" id="KW-0862">Zinc</keyword>
<keyword evidence="14" id="KW-1185">Reference proteome</keyword>
<dbReference type="GO" id="GO:0046872">
    <property type="term" value="F:metal ion binding"/>
    <property type="evidence" value="ECO:0007669"/>
    <property type="project" value="UniProtKB-UniRule"/>
</dbReference>
<feature type="binding site" evidence="9">
    <location>
        <position position="347"/>
    </location>
    <ligand>
        <name>Zn(2+)</name>
        <dbReference type="ChEBI" id="CHEBI:29105"/>
    </ligand>
</feature>
<dbReference type="EMBL" id="JAFCMP010000531">
    <property type="protein sequence ID" value="KAG5176896.1"/>
    <property type="molecule type" value="Genomic_DNA"/>
</dbReference>
<evidence type="ECO:0000256" key="8">
    <source>
        <dbReference type="PIRNR" id="PIRNR037125"/>
    </source>
</evidence>
<feature type="region of interest" description="Disordered" evidence="10">
    <location>
        <begin position="464"/>
        <end position="487"/>
    </location>
</feature>
<sequence>MASDTVTDHPPAAANTANAAAQASPPSQLKHLVIDSGAVITGSAAGLVYSAEQFWTVPAVLAEIRDKKARHLLDTLPYELKLREPSEEALSFAIGFARETGDLRSLSRVDLSVIALTYDLEKRETGAAHVKKTPKKTILRQPSAAAAAPPSAQQPSAADAAQPVATSNGSAAAQHLQEENTGSDAQSASGSEDGSDGDEEAGSEPDEELDMADEDYGSSEGEDDSAEPAAQAPRNALSSRILNISSSTGVTSVDAAEDDGIGWVTPANFAEVKSTGLSLSGPAPGGKSKGAKARRRAREDAKALAQCRAGCVTTDFAMQNVLLQMGLPLLSVNGMAVRRVKHWVLRCAACFKTTTDMEKLFCPVCGNSTLDKVSCSVDGATGQMRLHLNPKRKPNLRGTKYSIPKPGVSGRFNGDLLLREDQLMSGIWAQKSKRTVKSQGCMFGEHIMDGVGLSMGKQSAGVVVGYGRKNPNSQRGRERRGKGSSNR</sequence>
<dbReference type="CDD" id="cd09876">
    <property type="entry name" value="PIN_Nob1-like"/>
    <property type="match status" value="1"/>
</dbReference>
<feature type="domain" description="Nin one binding (NOB1) Zn-ribbon-like" evidence="11">
    <location>
        <begin position="337"/>
        <end position="406"/>
    </location>
</feature>
<comment type="caution">
    <text evidence="13">The sequence shown here is derived from an EMBL/GenBank/DDBJ whole genome shotgun (WGS) entry which is preliminary data.</text>
</comment>
<feature type="compositionally biased region" description="Basic residues" evidence="10">
    <location>
        <begin position="129"/>
        <end position="138"/>
    </location>
</feature>
<feature type="compositionally biased region" description="Low complexity" evidence="10">
    <location>
        <begin position="141"/>
        <end position="163"/>
    </location>
</feature>
<dbReference type="GO" id="GO:0016787">
    <property type="term" value="F:hydrolase activity"/>
    <property type="evidence" value="ECO:0007669"/>
    <property type="project" value="UniProtKB-KW"/>
</dbReference>
<dbReference type="Gene3D" id="6.20.210.10">
    <property type="entry name" value="Nin one binding (NOB1), Zn-ribbon-like"/>
    <property type="match status" value="1"/>
</dbReference>
<keyword evidence="3" id="KW-0540">Nuclease</keyword>
<gene>
    <name evidence="13" type="ORF">JKP88DRAFT_202649</name>
</gene>
<keyword evidence="7 8" id="KW-0539">Nucleus</keyword>
<evidence type="ECO:0000256" key="5">
    <source>
        <dbReference type="ARBA" id="ARBA00022801"/>
    </source>
</evidence>
<organism evidence="13 14">
    <name type="scientific">Tribonema minus</name>
    <dbReference type="NCBI Taxonomy" id="303371"/>
    <lineage>
        <taxon>Eukaryota</taxon>
        <taxon>Sar</taxon>
        <taxon>Stramenopiles</taxon>
        <taxon>Ochrophyta</taxon>
        <taxon>PX clade</taxon>
        <taxon>Xanthophyceae</taxon>
        <taxon>Tribonematales</taxon>
        <taxon>Tribonemataceae</taxon>
        <taxon>Tribonema</taxon>
    </lineage>
</organism>
<dbReference type="PIRSF" id="PIRSF037125">
    <property type="entry name" value="D-site_20S_pre-rRNA_nuclease"/>
    <property type="match status" value="1"/>
</dbReference>
<feature type="compositionally biased region" description="Low complexity" evidence="10">
    <location>
        <begin position="182"/>
        <end position="192"/>
    </location>
</feature>
<dbReference type="GO" id="GO:0031981">
    <property type="term" value="C:nuclear lumen"/>
    <property type="evidence" value="ECO:0007669"/>
    <property type="project" value="UniProtKB-ARBA"/>
</dbReference>
<dbReference type="GO" id="GO:0030688">
    <property type="term" value="C:preribosome, small subunit precursor"/>
    <property type="evidence" value="ECO:0007669"/>
    <property type="project" value="TreeGrafter"/>
</dbReference>
<dbReference type="OrthoDB" id="446759at2759"/>
<protein>
    <submittedName>
        <fullName evidence="13">Putative RNA binding protein NOB1</fullName>
    </submittedName>
</protein>
<dbReference type="Gene3D" id="3.40.50.1010">
    <property type="entry name" value="5'-nuclease"/>
    <property type="match status" value="1"/>
</dbReference>
<keyword evidence="5" id="KW-0378">Hydrolase</keyword>
<feature type="domain" description="Ribonuclease PIN" evidence="12">
    <location>
        <begin position="32"/>
        <end position="120"/>
    </location>
</feature>
<feature type="compositionally biased region" description="Acidic residues" evidence="10">
    <location>
        <begin position="193"/>
        <end position="226"/>
    </location>
</feature>
<dbReference type="GO" id="GO:0030490">
    <property type="term" value="P:maturation of SSU-rRNA"/>
    <property type="evidence" value="ECO:0007669"/>
    <property type="project" value="TreeGrafter"/>
</dbReference>
<dbReference type="PANTHER" id="PTHR12814">
    <property type="entry name" value="RNA-BINDING PROTEIN NOB1"/>
    <property type="match status" value="1"/>
</dbReference>
<evidence type="ECO:0000313" key="14">
    <source>
        <dbReference type="Proteomes" id="UP000664859"/>
    </source>
</evidence>